<evidence type="ECO:0000259" key="13">
    <source>
        <dbReference type="Pfam" id="PF00593"/>
    </source>
</evidence>
<sequence length="703" mass="74221">MTSLPFVANRPHPVVPALTSRAPARLATALISILAAAGAYAQAPEQPAPGTVYLSPLVTQADEEDPYAEPAAESAISADAIDLFGGQNLDDVLRSTAGTFTRDNPQNPGVAVNIRGLEGSGRVNMMIDGVRQNFRFTGHEAQGFTYVDPALLAGIDVSRGAVSGVGGAGALGGAVNFRTLGADDILSPGRTAGGFMALNYGDNGAGFAPVAAGAARFGTVSLAAAVSKRSPDNYDNGDGLEVPGTEQDLLSGLVKFEYRPSADHRLTLGGIYYDNDFLANSYNQNIDSKQYTANYAYTPGTDLVDLRVNAYRSDVTMTYSNAPGIPTGGTALGRVIEDVGTGFDISNTSRLGSNVAINYGIEYFHDDVDVVNSAAVPDRGVNPSGESSIGGVFADTRVRFGIADVILGLRYDRYTVEGRGSVTAGNPLGMPEGPYVVDRSDGRFNPKLTLALNPADWVQPYVSWSKTFRPPTISETMTGGSHPPSGGPPQSFFPNPFIKPETSRGWEAGANFTSGPAFTADDSLRVKLGYFHNRVDDYITAIMGQGVYFGNNPGTSTVKGIELEGGYDAGFVFANLSYTHTDSDLPSQVNGFGAQSYVPDDVLSATIGARLIERRLTLGTRYYKVSRSFIGEINAPAGDPWEPGYGLVDLFANYVFTNGTELRANVSNLGDKAYTPVLSTPAGGSDLDTGRGRTVSVTAKFRF</sequence>
<evidence type="ECO:0000256" key="4">
    <source>
        <dbReference type="ARBA" id="ARBA00022452"/>
    </source>
</evidence>
<keyword evidence="12" id="KW-0732">Signal</keyword>
<dbReference type="Proteomes" id="UP000076830">
    <property type="component" value="Chromosome"/>
</dbReference>
<evidence type="ECO:0000256" key="5">
    <source>
        <dbReference type="ARBA" id="ARBA00022692"/>
    </source>
</evidence>
<dbReference type="SUPFAM" id="SSF56935">
    <property type="entry name" value="Porins"/>
    <property type="match status" value="1"/>
</dbReference>
<dbReference type="InterPro" id="IPR036942">
    <property type="entry name" value="Beta-barrel_TonB_sf"/>
</dbReference>
<evidence type="ECO:0000313" key="16">
    <source>
        <dbReference type="Proteomes" id="UP000076830"/>
    </source>
</evidence>
<evidence type="ECO:0000256" key="11">
    <source>
        <dbReference type="SAM" id="MobiDB-lite"/>
    </source>
</evidence>
<feature type="domain" description="TonB-dependent receptor plug" evidence="14">
    <location>
        <begin position="69"/>
        <end position="174"/>
    </location>
</feature>
<feature type="compositionally biased region" description="Low complexity" evidence="11">
    <location>
        <begin position="479"/>
        <end position="496"/>
    </location>
</feature>
<reference evidence="15 16" key="1">
    <citation type="submission" date="2016-04" db="EMBL/GenBank/DDBJ databases">
        <title>Complete genome sequence of Dokdonella koreensis DS-123T.</title>
        <authorList>
            <person name="Kim J.F."/>
            <person name="Lee H."/>
            <person name="Kwak M.-J."/>
        </authorList>
    </citation>
    <scope>NUCLEOTIDE SEQUENCE [LARGE SCALE GENOMIC DNA]</scope>
    <source>
        <strain evidence="15 16">DS-123</strain>
    </source>
</reference>
<evidence type="ECO:0000256" key="6">
    <source>
        <dbReference type="ARBA" id="ARBA00023077"/>
    </source>
</evidence>
<keyword evidence="15" id="KW-0675">Receptor</keyword>
<dbReference type="InterPro" id="IPR039426">
    <property type="entry name" value="TonB-dep_rcpt-like"/>
</dbReference>
<name>A0A167G611_9GAMM</name>
<dbReference type="GO" id="GO:0044718">
    <property type="term" value="P:siderophore transmembrane transport"/>
    <property type="evidence" value="ECO:0007669"/>
    <property type="project" value="TreeGrafter"/>
</dbReference>
<dbReference type="CDD" id="cd01347">
    <property type="entry name" value="ligand_gated_channel"/>
    <property type="match status" value="1"/>
</dbReference>
<organism evidence="15 16">
    <name type="scientific">Dokdonella koreensis DS-123</name>
    <dbReference type="NCBI Taxonomy" id="1300342"/>
    <lineage>
        <taxon>Bacteria</taxon>
        <taxon>Pseudomonadati</taxon>
        <taxon>Pseudomonadota</taxon>
        <taxon>Gammaproteobacteria</taxon>
        <taxon>Lysobacterales</taxon>
        <taxon>Rhodanobacteraceae</taxon>
        <taxon>Dokdonella</taxon>
    </lineage>
</organism>
<keyword evidence="4 9" id="KW-1134">Transmembrane beta strand</keyword>
<keyword evidence="6 10" id="KW-0798">TonB box</keyword>
<evidence type="ECO:0000256" key="1">
    <source>
        <dbReference type="ARBA" id="ARBA00004571"/>
    </source>
</evidence>
<dbReference type="PANTHER" id="PTHR30069:SF41">
    <property type="entry name" value="HEME_HEMOPEXIN UTILIZATION PROTEIN C"/>
    <property type="match status" value="1"/>
</dbReference>
<comment type="similarity">
    <text evidence="2 9 10">Belongs to the TonB-dependent receptor family.</text>
</comment>
<dbReference type="PROSITE" id="PS52016">
    <property type="entry name" value="TONB_DEPENDENT_REC_3"/>
    <property type="match status" value="1"/>
</dbReference>
<keyword evidence="3 9" id="KW-0813">Transport</keyword>
<keyword evidence="7 9" id="KW-0472">Membrane</keyword>
<dbReference type="AlphaFoldDB" id="A0A167G611"/>
<dbReference type="GO" id="GO:0015232">
    <property type="term" value="F:heme transmembrane transporter activity"/>
    <property type="evidence" value="ECO:0007669"/>
    <property type="project" value="InterPro"/>
</dbReference>
<dbReference type="NCBIfam" id="TIGR01785">
    <property type="entry name" value="TonB-hemin"/>
    <property type="match status" value="1"/>
</dbReference>
<feature type="region of interest" description="Disordered" evidence="11">
    <location>
        <begin position="476"/>
        <end position="498"/>
    </location>
</feature>
<evidence type="ECO:0000256" key="7">
    <source>
        <dbReference type="ARBA" id="ARBA00023136"/>
    </source>
</evidence>
<evidence type="ECO:0000313" key="15">
    <source>
        <dbReference type="EMBL" id="ANB16192.1"/>
    </source>
</evidence>
<keyword evidence="5 9" id="KW-0812">Transmembrane</keyword>
<evidence type="ECO:0000259" key="14">
    <source>
        <dbReference type="Pfam" id="PF07715"/>
    </source>
</evidence>
<accession>A0A167G611</accession>
<dbReference type="PANTHER" id="PTHR30069">
    <property type="entry name" value="TONB-DEPENDENT OUTER MEMBRANE RECEPTOR"/>
    <property type="match status" value="1"/>
</dbReference>
<dbReference type="Gene3D" id="2.40.170.20">
    <property type="entry name" value="TonB-dependent receptor, beta-barrel domain"/>
    <property type="match status" value="1"/>
</dbReference>
<dbReference type="STRING" id="1300342.I596_152"/>
<dbReference type="EMBL" id="CP015249">
    <property type="protein sequence ID" value="ANB16192.1"/>
    <property type="molecule type" value="Genomic_DNA"/>
</dbReference>
<dbReference type="OrthoDB" id="127311at2"/>
<keyword evidence="8 9" id="KW-0998">Cell outer membrane</keyword>
<evidence type="ECO:0000256" key="12">
    <source>
        <dbReference type="SAM" id="SignalP"/>
    </source>
</evidence>
<dbReference type="GO" id="GO:0015344">
    <property type="term" value="F:siderophore uptake transmembrane transporter activity"/>
    <property type="evidence" value="ECO:0007669"/>
    <property type="project" value="TreeGrafter"/>
</dbReference>
<feature type="domain" description="TonB-dependent receptor-like beta-barrel" evidence="13">
    <location>
        <begin position="258"/>
        <end position="669"/>
    </location>
</feature>
<evidence type="ECO:0000256" key="8">
    <source>
        <dbReference type="ARBA" id="ARBA00023237"/>
    </source>
</evidence>
<dbReference type="Pfam" id="PF00593">
    <property type="entry name" value="TonB_dep_Rec_b-barrel"/>
    <property type="match status" value="1"/>
</dbReference>
<comment type="subcellular location">
    <subcellularLocation>
        <location evidence="1 9">Cell outer membrane</location>
        <topology evidence="1 9">Multi-pass membrane protein</topology>
    </subcellularLocation>
</comment>
<dbReference type="InterPro" id="IPR000531">
    <property type="entry name" value="Beta-barrel_TonB"/>
</dbReference>
<dbReference type="InterPro" id="IPR037066">
    <property type="entry name" value="Plug_dom_sf"/>
</dbReference>
<feature type="signal peptide" evidence="12">
    <location>
        <begin position="1"/>
        <end position="41"/>
    </location>
</feature>
<dbReference type="PATRIC" id="fig|1300342.3.peg.149"/>
<dbReference type="Gene3D" id="2.170.130.10">
    <property type="entry name" value="TonB-dependent receptor, plug domain"/>
    <property type="match status" value="1"/>
</dbReference>
<dbReference type="KEGG" id="dko:I596_152"/>
<evidence type="ECO:0000256" key="10">
    <source>
        <dbReference type="RuleBase" id="RU003357"/>
    </source>
</evidence>
<dbReference type="InterPro" id="IPR012910">
    <property type="entry name" value="Plug_dom"/>
</dbReference>
<keyword evidence="16" id="KW-1185">Reference proteome</keyword>
<dbReference type="RefSeq" id="WP_083965257.1">
    <property type="nucleotide sequence ID" value="NZ_CP015249.1"/>
</dbReference>
<feature type="chain" id="PRO_5007886628" evidence="12">
    <location>
        <begin position="42"/>
        <end position="703"/>
    </location>
</feature>
<evidence type="ECO:0000256" key="9">
    <source>
        <dbReference type="PROSITE-ProRule" id="PRU01360"/>
    </source>
</evidence>
<protein>
    <submittedName>
        <fullName evidence="15">Hemin receptor</fullName>
    </submittedName>
</protein>
<dbReference type="GO" id="GO:0009279">
    <property type="term" value="C:cell outer membrane"/>
    <property type="evidence" value="ECO:0007669"/>
    <property type="project" value="UniProtKB-SubCell"/>
</dbReference>
<proteinExistence type="inferred from homology"/>
<dbReference type="Pfam" id="PF07715">
    <property type="entry name" value="Plug"/>
    <property type="match status" value="1"/>
</dbReference>
<evidence type="ECO:0000256" key="3">
    <source>
        <dbReference type="ARBA" id="ARBA00022448"/>
    </source>
</evidence>
<evidence type="ECO:0000256" key="2">
    <source>
        <dbReference type="ARBA" id="ARBA00009810"/>
    </source>
</evidence>
<gene>
    <name evidence="15" type="ORF">I596_152</name>
</gene>
<dbReference type="InterPro" id="IPR011276">
    <property type="entry name" value="TonB_haem/Hb_rcpt"/>
</dbReference>